<feature type="domain" description="Reverse transcriptase" evidence="2">
    <location>
        <begin position="877"/>
        <end position="1079"/>
    </location>
</feature>
<dbReference type="InterPro" id="IPR008942">
    <property type="entry name" value="ENTH_VHS"/>
</dbReference>
<proteinExistence type="predicted"/>
<feature type="region of interest" description="Disordered" evidence="1">
    <location>
        <begin position="1676"/>
        <end position="1706"/>
    </location>
</feature>
<protein>
    <recommendedName>
        <fullName evidence="6">CID domain-containing protein</fullName>
    </recommendedName>
</protein>
<feature type="compositionally biased region" description="Low complexity" evidence="1">
    <location>
        <begin position="1484"/>
        <end position="1505"/>
    </location>
</feature>
<dbReference type="Gene3D" id="6.10.250.2560">
    <property type="match status" value="1"/>
</dbReference>
<organism evidence="4 5">
    <name type="scientific">Electrophorus voltai</name>
    <dbReference type="NCBI Taxonomy" id="2609070"/>
    <lineage>
        <taxon>Eukaryota</taxon>
        <taxon>Metazoa</taxon>
        <taxon>Chordata</taxon>
        <taxon>Craniata</taxon>
        <taxon>Vertebrata</taxon>
        <taxon>Euteleostomi</taxon>
        <taxon>Actinopterygii</taxon>
        <taxon>Neopterygii</taxon>
        <taxon>Teleostei</taxon>
        <taxon>Ostariophysi</taxon>
        <taxon>Gymnotiformes</taxon>
        <taxon>Gymnotoidei</taxon>
        <taxon>Gymnotidae</taxon>
        <taxon>Electrophorus</taxon>
    </lineage>
</organism>
<feature type="compositionally biased region" description="Acidic residues" evidence="1">
    <location>
        <begin position="1390"/>
        <end position="1400"/>
    </location>
</feature>
<dbReference type="GO" id="GO:0032922">
    <property type="term" value="P:circadian regulation of gene expression"/>
    <property type="evidence" value="ECO:0007669"/>
    <property type="project" value="InterPro"/>
</dbReference>
<feature type="compositionally biased region" description="Low complexity" evidence="1">
    <location>
        <begin position="1597"/>
        <end position="1611"/>
    </location>
</feature>
<evidence type="ECO:0000313" key="4">
    <source>
        <dbReference type="EMBL" id="KAK1805362.1"/>
    </source>
</evidence>
<evidence type="ECO:0000259" key="3">
    <source>
        <dbReference type="PROSITE" id="PS51391"/>
    </source>
</evidence>
<dbReference type="PROSITE" id="PS50878">
    <property type="entry name" value="RT_POL"/>
    <property type="match status" value="1"/>
</dbReference>
<feature type="region of interest" description="Disordered" evidence="1">
    <location>
        <begin position="1590"/>
        <end position="1613"/>
    </location>
</feature>
<feature type="region of interest" description="Disordered" evidence="1">
    <location>
        <begin position="1319"/>
        <end position="1360"/>
    </location>
</feature>
<dbReference type="PROSITE" id="PS51391">
    <property type="entry name" value="CID"/>
    <property type="match status" value="1"/>
</dbReference>
<evidence type="ECO:0000256" key="1">
    <source>
        <dbReference type="SAM" id="MobiDB-lite"/>
    </source>
</evidence>
<dbReference type="SMART" id="SM00582">
    <property type="entry name" value="RPR"/>
    <property type="match status" value="1"/>
</dbReference>
<dbReference type="InterPro" id="IPR031373">
    <property type="entry name" value="Ciart"/>
</dbReference>
<dbReference type="CDD" id="cd01650">
    <property type="entry name" value="RT_nLTR_like"/>
    <property type="match status" value="1"/>
</dbReference>
<dbReference type="SUPFAM" id="SSF48464">
    <property type="entry name" value="ENTH/VHS domain"/>
    <property type="match status" value="1"/>
</dbReference>
<dbReference type="EMBL" id="JAROKS010000003">
    <property type="protein sequence ID" value="KAK1805362.1"/>
    <property type="molecule type" value="Genomic_DNA"/>
</dbReference>
<reference evidence="4" key="1">
    <citation type="submission" date="2023-03" db="EMBL/GenBank/DDBJ databases">
        <title>Electrophorus voltai genome.</title>
        <authorList>
            <person name="Bian C."/>
        </authorList>
    </citation>
    <scope>NUCLEOTIDE SEQUENCE</scope>
    <source>
        <strain evidence="4">CB-2022</strain>
        <tissue evidence="4">Muscle</tissue>
    </source>
</reference>
<gene>
    <name evidence="4" type="ORF">P4O66_019685</name>
</gene>
<feature type="compositionally biased region" description="Basic and acidic residues" evidence="1">
    <location>
        <begin position="2066"/>
        <end position="2078"/>
    </location>
</feature>
<feature type="region of interest" description="Disordered" evidence="1">
    <location>
        <begin position="1373"/>
        <end position="1400"/>
    </location>
</feature>
<feature type="compositionally biased region" description="Polar residues" evidence="1">
    <location>
        <begin position="2001"/>
        <end position="2014"/>
    </location>
</feature>
<dbReference type="SUPFAM" id="SSF56219">
    <property type="entry name" value="DNase I-like"/>
    <property type="match status" value="1"/>
</dbReference>
<feature type="domain" description="CID" evidence="3">
    <location>
        <begin position="913"/>
        <end position="1176"/>
    </location>
</feature>
<evidence type="ECO:0000313" key="5">
    <source>
        <dbReference type="Proteomes" id="UP001239994"/>
    </source>
</evidence>
<feature type="region of interest" description="Disordered" evidence="1">
    <location>
        <begin position="26"/>
        <end position="68"/>
    </location>
</feature>
<feature type="region of interest" description="Disordered" evidence="1">
    <location>
        <begin position="1484"/>
        <end position="1516"/>
    </location>
</feature>
<dbReference type="PANTHER" id="PTHR12460:SF40">
    <property type="entry name" value="REGULATION OF NUCLEAR PRE-MRNA DOMAIN-CONTAINING PROTEIN 2"/>
    <property type="match status" value="1"/>
</dbReference>
<feature type="region of interest" description="Disordered" evidence="1">
    <location>
        <begin position="193"/>
        <end position="217"/>
    </location>
</feature>
<dbReference type="Pfam" id="PF04818">
    <property type="entry name" value="CID"/>
    <property type="match status" value="1"/>
</dbReference>
<evidence type="ECO:0000259" key="2">
    <source>
        <dbReference type="PROSITE" id="PS50878"/>
    </source>
</evidence>
<keyword evidence="5" id="KW-1185">Reference proteome</keyword>
<dbReference type="GO" id="GO:0000993">
    <property type="term" value="F:RNA polymerase II complex binding"/>
    <property type="evidence" value="ECO:0007669"/>
    <property type="project" value="TreeGrafter"/>
</dbReference>
<dbReference type="Pfam" id="PF15673">
    <property type="entry name" value="Ciart"/>
    <property type="match status" value="1"/>
</dbReference>
<feature type="region of interest" description="Disordered" evidence="1">
    <location>
        <begin position="305"/>
        <end position="324"/>
    </location>
</feature>
<dbReference type="PANTHER" id="PTHR12460">
    <property type="entry name" value="CYCLIN-DEPENDENT KINASE INHIBITOR-RELATED PROTEIN"/>
    <property type="match status" value="1"/>
</dbReference>
<dbReference type="Pfam" id="PF00078">
    <property type="entry name" value="RVT_1"/>
    <property type="match status" value="1"/>
</dbReference>
<dbReference type="Proteomes" id="UP001239994">
    <property type="component" value="Unassembled WGS sequence"/>
</dbReference>
<dbReference type="InterPro" id="IPR036691">
    <property type="entry name" value="Endo/exonu/phosph_ase_sf"/>
</dbReference>
<evidence type="ECO:0008006" key="6">
    <source>
        <dbReference type="Google" id="ProtNLM"/>
    </source>
</evidence>
<feature type="region of interest" description="Disordered" evidence="1">
    <location>
        <begin position="1991"/>
        <end position="2078"/>
    </location>
</feature>
<comment type="caution">
    <text evidence="4">The sequence shown here is derived from an EMBL/GenBank/DDBJ whole genome shotgun (WGS) entry which is preliminary data.</text>
</comment>
<name>A0AAD8ZTZ6_9TELE</name>
<feature type="compositionally biased region" description="Polar residues" evidence="1">
    <location>
        <begin position="1678"/>
        <end position="1687"/>
    </location>
</feature>
<dbReference type="InterPro" id="IPR000477">
    <property type="entry name" value="RT_dom"/>
</dbReference>
<dbReference type="GO" id="GO:0000976">
    <property type="term" value="F:transcription cis-regulatory region binding"/>
    <property type="evidence" value="ECO:0007669"/>
    <property type="project" value="InterPro"/>
</dbReference>
<dbReference type="Gene3D" id="3.60.10.10">
    <property type="entry name" value="Endonuclease/exonuclease/phosphatase"/>
    <property type="match status" value="1"/>
</dbReference>
<dbReference type="GO" id="GO:0031124">
    <property type="term" value="P:mRNA 3'-end processing"/>
    <property type="evidence" value="ECO:0007669"/>
    <property type="project" value="TreeGrafter"/>
</dbReference>
<dbReference type="InterPro" id="IPR006569">
    <property type="entry name" value="CID_dom"/>
</dbReference>
<accession>A0AAD8ZTZ6</accession>
<dbReference type="Gene3D" id="1.25.40.90">
    <property type="match status" value="2"/>
</dbReference>
<feature type="region of interest" description="Disordered" evidence="1">
    <location>
        <begin position="1413"/>
        <end position="1438"/>
    </location>
</feature>
<sequence length="2156" mass="236294">MLSLGSSSKRLPHDSLSSPAYFMFSESDRTEDKSSSGAFLEGEGETGSGKPSCSPFNLGRQAPESPEACLDYVEHHSSEHENDQTGHDHKPPKCAGLTSVSAARDPKKGDFSHKCMELHGYVRPLLELLNGLKTGRYDRGLSTFQQSIAMDRLQRIVGILQKPPMGEKYMHTLLQVEIMLKIWFPQVAPCAPTSLSQNSTSSPPPHQHQLPVKKRRLNSSDPELQSLTYSSCKCTQDEDQGWHPSQMISGLPSHATAPIAEGKDALLRNEGPVIPESQGICNLEMGSNNLSLSETQAARGSVPSLVLPPPSTDVSRSAEHAQETVTRERAWKMAAGREAVSGHSCGSSAVLESTLDRRFQGVTNTTESIQGLSTWCIENKKYHSVIVRYWMKWLRKFQNALPSNPGISWPTEILRKNKGCDTRKRPRGKRAGVRNRLRARAHQAPLPSILLANVQSLDNKLNDLRARIKYQRDIRDCNLLCFTESWLNPAVPNHAIQPAEFFGSSVHRMDRTADLGKSRGGGVCVMVNNSWCNNASVFTLACYCSSNLELLALKFRPFYLPWEFTSVIMNTVYIPARANMDTALCELYEALTQFQAQHWDAALIAIGDFNSANLKRAVPNLYQHFSEVARWTDQLVAALQDALDDADWDMFRHSTDDVNEFTETVVGFIGKLVDDTIPRITIKKFPNQKPWVAKTICEALNSRPAAYNAGIISGTMDEYKSAAYGVRRAVREAKRHYRRKLETQFQESGSRSLWQGLRTITDYRSPPSRLMSADESLANELNTFFTHFEATSSSANANSANANSASANGNGTIGAASGACAEPTIEQRPLIITESDVRRVFKRVNTRKAVGPDSICGRVLKACADQLAPVFTHIFNLSLTLSIVPSSFKRSTIVPIPKKPQPSGLNDYRPVALTSVVMKCFEKLVRDFITSSLPASMDPLQFAYRHNRSTDDAIAHLLHTTLTHLDKGRDRPQSVRVGNCASSTLTLTTGAPRGCVLSPLLYSLYTYDCTATSSSTIIVKFADDTVLMGLISHNDERAYLEEIKHLENWCQENNLLLNVRPVLVPPYQHPGKEGSSASLPPQTPKRLQTALRADASHRLNLFYLANDVIQNCKRKNAIVYRTTFTEVLPEAIKLINTVKDSKVRKSVDRILTIWEERNVYSEEFINLLRSGLVQRDELPVSANQNETLRSKIVAEFVPSAFSEHLNKYRNSMDEIELREKQLAAMRVDVCSTEALKKLKDKAGGKRFSRDFEDGSTKLQDFVTFLDGQVKKGPSLLEALENADIFYEMQYKEVKIVTKAYQTFANRVLHLKRKLDALKASLPDPNDSPVPSPSEDAPSPTGSESPFHGLHRIGTPDPELDGQAMEEDLIALCDAPSPLSSPGDKDNRDVEDMELSDVEETEGPAIIVEEQLEQADSVDVSNQTAALPDPEPSQASQAVPLKQITTPAAKETPTTGSLPINLASVDLGKISSILSTLTNVMKSSGVSSATCSSTSTSSTPSPSNSSLKTDCTTSSSAAVPAASPLSSIVSRVDISPSSLISALSKTQAQGIGLQGLSSLLNTQTGMASAASGSDMGPPAGTVLIAHTHATSKTAAPTSVHSQAGGSSSQSSVPLRCTQSPNIVQTKGIQKETKKEVGEPITSITSSLDSKIDNFLQGNPGMRGLNMGFPSVLSWPKTIDSPTASTENLGGTPVRDESGATPTQDEVMDSPVAQLLLYQGGPRQTASTTSSLADTSAPPEVSGLCMASYANESWQENIMHGSHFVPGSQNGGKLYQRDFAVKQDFQSSVPLFVESEMGHQQENCLPPSSANNTLSTENSATMERNTSLSEGVTAYPSTSNAVDNANLADDGWYGKTYGDVQDQNVMSNSESYRGEQYGSNESVQDFSPPNFFSSPLPPIPQLPPPPQDFLPQVVDGAKDRTKMPDSVNNIQDSSEGQACIPVNPVGFDDFDERISHQTQAKEFFHPLQKVLGPRLRDAVPLLVPPNGPVDYNHRPRIPVHHSNYPNMSHHSLSPPSTLRGYHEPLSPSGSPSEDPYFDTHYDPTAQSPSPPLYDVDHPRSTPSQMYYAEDRGLPPHHTEHGLPLHLEHRPPRPPHYRAPCPGHYLAQRPLHRPLLPHMPCPSEPPYLRGKRHGPPFGVAPCPGGPYFPPKRPFLPPRY</sequence>